<evidence type="ECO:0000256" key="5">
    <source>
        <dbReference type="ARBA" id="ARBA00023285"/>
    </source>
</evidence>
<evidence type="ECO:0000256" key="3">
    <source>
        <dbReference type="ARBA" id="ARBA00022628"/>
    </source>
</evidence>
<reference evidence="7 8" key="1">
    <citation type="submission" date="2023-10" db="EMBL/GenBank/DDBJ databases">
        <title>Niallia locisalis sp.nov. isolated from a salt pond sample.</title>
        <authorList>
            <person name="Li X.-J."/>
            <person name="Dong L."/>
        </authorList>
    </citation>
    <scope>NUCLEOTIDE SEQUENCE [LARGE SCALE GENOMIC DNA]</scope>
    <source>
        <strain evidence="7 8">DSM 29761</strain>
    </source>
</reference>
<dbReference type="CDD" id="cd03677">
    <property type="entry name" value="MM_CoA_mutase_beta"/>
    <property type="match status" value="1"/>
</dbReference>
<dbReference type="EMBL" id="CP137640">
    <property type="protein sequence ID" value="WVX82797.1"/>
    <property type="molecule type" value="Genomic_DNA"/>
</dbReference>
<dbReference type="InterPro" id="IPR006099">
    <property type="entry name" value="MeMalonylCoA_mutase_a/b_cat"/>
</dbReference>
<evidence type="ECO:0000313" key="8">
    <source>
        <dbReference type="Proteomes" id="UP001357223"/>
    </source>
</evidence>
<keyword evidence="8" id="KW-1185">Reference proteome</keyword>
<comment type="cofactor">
    <cofactor evidence="1">
        <name>adenosylcob(III)alamin</name>
        <dbReference type="ChEBI" id="CHEBI:18408"/>
    </cofactor>
</comment>
<evidence type="ECO:0000256" key="4">
    <source>
        <dbReference type="ARBA" id="ARBA00023235"/>
    </source>
</evidence>
<dbReference type="InterPro" id="IPR036724">
    <property type="entry name" value="Cobalamin-bd_sf"/>
</dbReference>
<accession>A0ABZ2CHE3</accession>
<dbReference type="SUPFAM" id="SSF51703">
    <property type="entry name" value="Cobalamin (vitamin B12)-dependent enzymes"/>
    <property type="match status" value="1"/>
</dbReference>
<dbReference type="SUPFAM" id="SSF52242">
    <property type="entry name" value="Cobalamin (vitamin B12)-binding domain"/>
    <property type="match status" value="1"/>
</dbReference>
<keyword evidence="4" id="KW-0413">Isomerase</keyword>
<proteinExistence type="inferred from homology"/>
<dbReference type="Gene3D" id="3.20.20.240">
    <property type="entry name" value="Methylmalonyl-CoA mutase"/>
    <property type="match status" value="1"/>
</dbReference>
<dbReference type="RefSeq" id="WP_338451692.1">
    <property type="nucleotide sequence ID" value="NZ_CP137640.1"/>
</dbReference>
<sequence length="617" mass="68997">MSLKEMMDYSFSQQTYEAWKQKAEETLKGKSIESLSRRTYENIQLKPLYTKEDVNEKTLSAFPGSGDFRRGSSALGYIGESWKIAQRIDTESAENFKERLKTSFEKGQTAIAFTPSVSILKELPELLTDYYQSYPLSVNGAFLQNEMIYGLAALRNSEKISGYVGKDPVSLYAKQGGRKESLESVYDRLFETIQTASSACPLLKTLLVDTTVYHNGGANAVQELAIALSTAVYHIEQLKKRGMDVKDILKNIVFHFSIGSNFFMEISKLRAARSLWSKIVEAYNASPSLEGQMVISADTSWYTKTAYDPYVNLLRASNEAFAAVLGGIQYLHVSPYNEPEGEATSFSDRIARNTQLILRDEARLSTVIDPAGGSWYIESLTNQLIEQAWSHFLEIDEKGGILTALQSNWLQEQIKEVAKKRQKDIFTRKQSIVGTNNYANLEETPLNVELSLGEKSMHSDVFPVHEARLAEPYEKLRKRAEKLTKEKSAPAVGLICLGKLKNHKARADFISGFLAPGGIKTERSQAFEGINDAVNFVHETQLHAFVLCGSDDDYKAFGTETVQAIKAGFPHVKLYLAGLPDEAEQKALLDNGISQFIHLKSNCYEIAASFLDELEVE</sequence>
<protein>
    <submittedName>
        <fullName evidence="7">Methylmalonyl-CoA mutase subunit beta</fullName>
    </submittedName>
</protein>
<keyword evidence="5" id="KW-0170">Cobalt</keyword>
<organism evidence="7 8">
    <name type="scientific">Niallia oryzisoli</name>
    <dbReference type="NCBI Taxonomy" id="1737571"/>
    <lineage>
        <taxon>Bacteria</taxon>
        <taxon>Bacillati</taxon>
        <taxon>Bacillota</taxon>
        <taxon>Bacilli</taxon>
        <taxon>Bacillales</taxon>
        <taxon>Bacillaceae</taxon>
        <taxon>Niallia</taxon>
    </lineage>
</organism>
<evidence type="ECO:0000313" key="7">
    <source>
        <dbReference type="EMBL" id="WVX82797.1"/>
    </source>
</evidence>
<dbReference type="PANTHER" id="PTHR48101">
    <property type="entry name" value="METHYLMALONYL-COA MUTASE, MITOCHONDRIAL-RELATED"/>
    <property type="match status" value="1"/>
</dbReference>
<dbReference type="Proteomes" id="UP001357223">
    <property type="component" value="Chromosome"/>
</dbReference>
<dbReference type="InterPro" id="IPR016176">
    <property type="entry name" value="Cbl-dep_enz_cat"/>
</dbReference>
<keyword evidence="3" id="KW-0846">Cobalamin</keyword>
<feature type="domain" description="Methylmalonyl-CoA mutase alpha/beta chain catalytic" evidence="6">
    <location>
        <begin position="156"/>
        <end position="479"/>
    </location>
</feature>
<name>A0ABZ2CHE3_9BACI</name>
<dbReference type="Pfam" id="PF01642">
    <property type="entry name" value="MM_CoA_mutase"/>
    <property type="match status" value="2"/>
</dbReference>
<feature type="domain" description="Methylmalonyl-CoA mutase alpha/beta chain catalytic" evidence="6">
    <location>
        <begin position="39"/>
        <end position="112"/>
    </location>
</feature>
<dbReference type="PANTHER" id="PTHR48101:SF1">
    <property type="entry name" value="METHYLMALONYL-COA MUTASE, LARGE SUBUNIT"/>
    <property type="match status" value="1"/>
</dbReference>
<gene>
    <name evidence="7" type="ORF">R4Z09_07400</name>
</gene>
<evidence type="ECO:0000259" key="6">
    <source>
        <dbReference type="Pfam" id="PF01642"/>
    </source>
</evidence>
<comment type="similarity">
    <text evidence="2">Belongs to the methylmalonyl-CoA mutase family.</text>
</comment>
<dbReference type="Gene3D" id="3.40.50.280">
    <property type="entry name" value="Cobalamin-binding domain"/>
    <property type="match status" value="1"/>
</dbReference>
<evidence type="ECO:0000256" key="2">
    <source>
        <dbReference type="ARBA" id="ARBA00008465"/>
    </source>
</evidence>
<evidence type="ECO:0000256" key="1">
    <source>
        <dbReference type="ARBA" id="ARBA00001922"/>
    </source>
</evidence>